<evidence type="ECO:0000313" key="1">
    <source>
        <dbReference type="EMBL" id="QKG70067.1"/>
    </source>
</evidence>
<evidence type="ECO:0000313" key="2">
    <source>
        <dbReference type="Proteomes" id="UP000504693"/>
    </source>
</evidence>
<dbReference type="AlphaFoldDB" id="A0A7D4BSM4"/>
<sequence length="194" mass="21587">MATPASAESIPPRDECGDIPGADAFRMTLATAVANRNEAMLVPLFAPNVKFHDDFGHAALRERLPHPDYRLWEELDALLQLGCGGTANELYVPWVGDQGFVMENPSVELLAVGSAIPLRSAPSETALVLRYLNWEVVRWNSEWETTMAHDFAQVTIGSMVGYVLESQLRSEFHYHMSVSRIDGRWQVTSLVDGE</sequence>
<organism evidence="1 2">
    <name type="scientific">Erythrobacter mangrovi</name>
    <dbReference type="NCBI Taxonomy" id="2739433"/>
    <lineage>
        <taxon>Bacteria</taxon>
        <taxon>Pseudomonadati</taxon>
        <taxon>Pseudomonadota</taxon>
        <taxon>Alphaproteobacteria</taxon>
        <taxon>Sphingomonadales</taxon>
        <taxon>Erythrobacteraceae</taxon>
        <taxon>Erythrobacter/Porphyrobacter group</taxon>
        <taxon>Erythrobacter</taxon>
    </lineage>
</organism>
<dbReference type="EMBL" id="CP053921">
    <property type="protein sequence ID" value="QKG70067.1"/>
    <property type="molecule type" value="Genomic_DNA"/>
</dbReference>
<dbReference type="RefSeq" id="WP_173211953.1">
    <property type="nucleotide sequence ID" value="NZ_CP053921.1"/>
</dbReference>
<reference evidence="1 2" key="1">
    <citation type="submission" date="2020-05" db="EMBL/GenBank/DDBJ databases">
        <title>Erythrobacter mangrovi sp. nov., isolated from rhizosphere soil of mangrove plant (Kandelia candel).</title>
        <authorList>
            <person name="Ye Y.H."/>
        </authorList>
    </citation>
    <scope>NUCLEOTIDE SEQUENCE [LARGE SCALE GENOMIC DNA]</scope>
    <source>
        <strain evidence="1 2">EB310</strain>
    </source>
</reference>
<dbReference type="KEGG" id="emv:HQR01_01030"/>
<gene>
    <name evidence="1" type="ORF">HQR01_01030</name>
</gene>
<keyword evidence="2" id="KW-1185">Reference proteome</keyword>
<protein>
    <submittedName>
        <fullName evidence="1">Uncharacterized protein</fullName>
    </submittedName>
</protein>
<name>A0A7D4BSM4_9SPHN</name>
<proteinExistence type="predicted"/>
<dbReference type="Proteomes" id="UP000504693">
    <property type="component" value="Chromosome"/>
</dbReference>
<accession>A0A7D4BSM4</accession>